<feature type="transmembrane region" description="Helical" evidence="6">
    <location>
        <begin position="296"/>
        <end position="317"/>
    </location>
</feature>
<evidence type="ECO:0000256" key="4">
    <source>
        <dbReference type="ARBA" id="ARBA00023136"/>
    </source>
</evidence>
<keyword evidence="3 6" id="KW-1133">Transmembrane helix</keyword>
<dbReference type="PROSITE" id="PS50850">
    <property type="entry name" value="MFS"/>
    <property type="match status" value="1"/>
</dbReference>
<feature type="transmembrane region" description="Helical" evidence="6">
    <location>
        <begin position="355"/>
        <end position="375"/>
    </location>
</feature>
<feature type="domain" description="Major facilitator superfamily (MFS) profile" evidence="7">
    <location>
        <begin position="205"/>
        <end position="427"/>
    </location>
</feature>
<evidence type="ECO:0000256" key="3">
    <source>
        <dbReference type="ARBA" id="ARBA00022989"/>
    </source>
</evidence>
<dbReference type="SUPFAM" id="SSF103473">
    <property type="entry name" value="MFS general substrate transporter"/>
    <property type="match status" value="1"/>
</dbReference>
<organism evidence="8 9">
    <name type="scientific">Embleya hyalina</name>
    <dbReference type="NCBI Taxonomy" id="516124"/>
    <lineage>
        <taxon>Bacteria</taxon>
        <taxon>Bacillati</taxon>
        <taxon>Actinomycetota</taxon>
        <taxon>Actinomycetes</taxon>
        <taxon>Kitasatosporales</taxon>
        <taxon>Streptomycetaceae</taxon>
        <taxon>Embleya</taxon>
    </lineage>
</organism>
<keyword evidence="9" id="KW-1185">Reference proteome</keyword>
<feature type="transmembrane region" description="Helical" evidence="6">
    <location>
        <begin position="270"/>
        <end position="290"/>
    </location>
</feature>
<dbReference type="Proteomes" id="UP000286931">
    <property type="component" value="Unassembled WGS sequence"/>
</dbReference>
<reference evidence="8 9" key="1">
    <citation type="submission" date="2018-12" db="EMBL/GenBank/DDBJ databases">
        <title>Draft genome sequence of Embleya hyalina NBRC 13850T.</title>
        <authorList>
            <person name="Komaki H."/>
            <person name="Hosoyama A."/>
            <person name="Kimura A."/>
            <person name="Ichikawa N."/>
            <person name="Tamura T."/>
        </authorList>
    </citation>
    <scope>NUCLEOTIDE SEQUENCE [LARGE SCALE GENOMIC DNA]</scope>
    <source>
        <strain evidence="8 9">NBRC 13850</strain>
    </source>
</reference>
<dbReference type="GO" id="GO:0005886">
    <property type="term" value="C:plasma membrane"/>
    <property type="evidence" value="ECO:0007669"/>
    <property type="project" value="UniProtKB-SubCell"/>
</dbReference>
<keyword evidence="4 6" id="KW-0472">Membrane</keyword>
<gene>
    <name evidence="8" type="ORF">EHYA_09166</name>
</gene>
<feature type="transmembrane region" description="Helical" evidence="6">
    <location>
        <begin position="134"/>
        <end position="153"/>
    </location>
</feature>
<feature type="transmembrane region" description="Helical" evidence="6">
    <location>
        <begin position="42"/>
        <end position="59"/>
    </location>
</feature>
<evidence type="ECO:0000256" key="6">
    <source>
        <dbReference type="SAM" id="Phobius"/>
    </source>
</evidence>
<keyword evidence="2 6" id="KW-0812">Transmembrane</keyword>
<feature type="transmembrane region" description="Helical" evidence="6">
    <location>
        <begin position="238"/>
        <end position="258"/>
    </location>
</feature>
<accession>A0A401Z3H9</accession>
<feature type="region of interest" description="Disordered" evidence="5">
    <location>
        <begin position="383"/>
        <end position="427"/>
    </location>
</feature>
<evidence type="ECO:0000313" key="9">
    <source>
        <dbReference type="Proteomes" id="UP000286931"/>
    </source>
</evidence>
<dbReference type="InterPro" id="IPR051788">
    <property type="entry name" value="MFS_Transporter"/>
</dbReference>
<comment type="caution">
    <text evidence="8">The sequence shown here is derived from an EMBL/GenBank/DDBJ whole genome shotgun (WGS) entry which is preliminary data.</text>
</comment>
<proteinExistence type="predicted"/>
<name>A0A401Z3H9_9ACTN</name>
<evidence type="ECO:0000313" key="8">
    <source>
        <dbReference type="EMBL" id="GCE01400.1"/>
    </source>
</evidence>
<feature type="compositionally biased region" description="Basic residues" evidence="5">
    <location>
        <begin position="413"/>
        <end position="427"/>
    </location>
</feature>
<dbReference type="InterPro" id="IPR020846">
    <property type="entry name" value="MFS_dom"/>
</dbReference>
<protein>
    <submittedName>
        <fullName evidence="8">MFS transporter</fullName>
    </submittedName>
</protein>
<dbReference type="InterPro" id="IPR036259">
    <property type="entry name" value="MFS_trans_sf"/>
</dbReference>
<evidence type="ECO:0000256" key="2">
    <source>
        <dbReference type="ARBA" id="ARBA00022692"/>
    </source>
</evidence>
<dbReference type="OrthoDB" id="3831523at2"/>
<dbReference type="InterPro" id="IPR011701">
    <property type="entry name" value="MFS"/>
</dbReference>
<evidence type="ECO:0000256" key="5">
    <source>
        <dbReference type="SAM" id="MobiDB-lite"/>
    </source>
</evidence>
<dbReference type="PANTHER" id="PTHR23514">
    <property type="entry name" value="BYPASS OF STOP CODON PROTEIN 6"/>
    <property type="match status" value="1"/>
</dbReference>
<evidence type="ECO:0000259" key="7">
    <source>
        <dbReference type="PROSITE" id="PS50850"/>
    </source>
</evidence>
<feature type="transmembrane region" description="Helical" evidence="6">
    <location>
        <begin position="197"/>
        <end position="218"/>
    </location>
</feature>
<dbReference type="EMBL" id="BIFH01000048">
    <property type="protein sequence ID" value="GCE01400.1"/>
    <property type="molecule type" value="Genomic_DNA"/>
</dbReference>
<dbReference type="AlphaFoldDB" id="A0A401Z3H9"/>
<dbReference type="GO" id="GO:0022857">
    <property type="term" value="F:transmembrane transporter activity"/>
    <property type="evidence" value="ECO:0007669"/>
    <property type="project" value="InterPro"/>
</dbReference>
<feature type="transmembrane region" description="Helical" evidence="6">
    <location>
        <begin position="71"/>
        <end position="89"/>
    </location>
</feature>
<sequence>MRYGGGVLGLLAPATSWGLFWGGWAALLPTLQDELGLNDGKLGLALFAVPVAAVPAMLLTGPLARRLGPRTLPLVTLGFAVGTLAVAMAGARWTFAAALLLIGATSGAIEVALNATTAAREALTGERLFHRIQAATPLAMVLAAPAVGLALHAGASARAILVTIAVLVALSAAAAIDRRPWQEQATGPPGPERAERANGRLLIALSVVGAVGGTVLLMENTVEQWGAIHLTDNLGTGPFLASCGPAVYMAGLSAGRLLAQWRGERVGDAALIVGGGALGGLGLALAAAAWSAPTTLAGFALAGIGLAPVLPTLLAATGRAIAPSRRPQAISLVTTVSYAGFLGAPPLVGTLAGRLGLGTVFGIVALCGVVVMVGARSLRLLPAETGPGPSGPDGDPDDPGGPGGPTEGDRFHPPHHPRPPHRKGVAR</sequence>
<comment type="subcellular location">
    <subcellularLocation>
        <location evidence="1">Cell membrane</location>
        <topology evidence="1">Multi-pass membrane protein</topology>
    </subcellularLocation>
</comment>
<feature type="transmembrane region" description="Helical" evidence="6">
    <location>
        <begin position="95"/>
        <end position="113"/>
    </location>
</feature>
<dbReference type="PANTHER" id="PTHR23514:SF13">
    <property type="entry name" value="INNER MEMBRANE PROTEIN YBJJ"/>
    <property type="match status" value="1"/>
</dbReference>
<evidence type="ECO:0000256" key="1">
    <source>
        <dbReference type="ARBA" id="ARBA00004651"/>
    </source>
</evidence>
<feature type="transmembrane region" description="Helical" evidence="6">
    <location>
        <begin position="329"/>
        <end position="349"/>
    </location>
</feature>
<feature type="transmembrane region" description="Helical" evidence="6">
    <location>
        <begin position="159"/>
        <end position="176"/>
    </location>
</feature>
<dbReference type="Pfam" id="PF07690">
    <property type="entry name" value="MFS_1"/>
    <property type="match status" value="2"/>
</dbReference>
<dbReference type="RefSeq" id="WP_160161797.1">
    <property type="nucleotide sequence ID" value="NZ_BIFH01000048.1"/>
</dbReference>
<dbReference type="Gene3D" id="1.20.1250.20">
    <property type="entry name" value="MFS general substrate transporter like domains"/>
    <property type="match status" value="2"/>
</dbReference>